<dbReference type="InterPro" id="IPR013324">
    <property type="entry name" value="RNA_pol_sigma_r3/r4-like"/>
</dbReference>
<evidence type="ECO:0000259" key="5">
    <source>
        <dbReference type="Pfam" id="PF04542"/>
    </source>
</evidence>
<dbReference type="InterPro" id="IPR013249">
    <property type="entry name" value="RNA_pol_sigma70_r4_t2"/>
</dbReference>
<dbReference type="Gene3D" id="1.10.10.10">
    <property type="entry name" value="Winged helix-like DNA-binding domain superfamily/Winged helix DNA-binding domain"/>
    <property type="match status" value="1"/>
</dbReference>
<dbReference type="EMBL" id="JACHDZ010000002">
    <property type="protein sequence ID" value="MBB5343820.1"/>
    <property type="molecule type" value="Genomic_DNA"/>
</dbReference>
<keyword evidence="4" id="KW-0804">Transcription</keyword>
<evidence type="ECO:0000313" key="7">
    <source>
        <dbReference type="EMBL" id="MBB5343820.1"/>
    </source>
</evidence>
<gene>
    <name evidence="7" type="ORF">HDF10_001795</name>
</gene>
<keyword evidence="2" id="KW-0805">Transcription regulation</keyword>
<dbReference type="Proteomes" id="UP000569092">
    <property type="component" value="Unassembled WGS sequence"/>
</dbReference>
<evidence type="ECO:0000313" key="8">
    <source>
        <dbReference type="Proteomes" id="UP000569092"/>
    </source>
</evidence>
<dbReference type="PANTHER" id="PTHR43133:SF51">
    <property type="entry name" value="RNA POLYMERASE SIGMA FACTOR"/>
    <property type="match status" value="1"/>
</dbReference>
<evidence type="ECO:0000256" key="1">
    <source>
        <dbReference type="ARBA" id="ARBA00010641"/>
    </source>
</evidence>
<dbReference type="PANTHER" id="PTHR43133">
    <property type="entry name" value="RNA POLYMERASE ECF-TYPE SIGMA FACTO"/>
    <property type="match status" value="1"/>
</dbReference>
<sequence length="224" mass="25361">METPESQLFFDSNRVSVDAVSEQDQTPKCVLHSASDESLVAAAKQGVHIAFVEVCNRHSRRVFTTVYRITKNHEDAEDACQNATLQAFVHLKTFDGRSKFSTWLTRIAINSALMILRQKRRRNETSIEAHLDDDARVPLNIPDPAKDVELHYLERDRAVRLRGAVTRLRPALREVLEISLSSDGSIEEIAQKVGISVAATKSRLIRGRRALGRYINERDARPLF</sequence>
<reference evidence="7 8" key="1">
    <citation type="submission" date="2020-08" db="EMBL/GenBank/DDBJ databases">
        <title>Genomic Encyclopedia of Type Strains, Phase IV (KMG-V): Genome sequencing to study the core and pangenomes of soil and plant-associated prokaryotes.</title>
        <authorList>
            <person name="Whitman W."/>
        </authorList>
    </citation>
    <scope>NUCLEOTIDE SEQUENCE [LARGE SCALE GENOMIC DNA]</scope>
    <source>
        <strain evidence="7 8">M8US30</strain>
    </source>
</reference>
<dbReference type="Pfam" id="PF08281">
    <property type="entry name" value="Sigma70_r4_2"/>
    <property type="match status" value="1"/>
</dbReference>
<dbReference type="InterPro" id="IPR007627">
    <property type="entry name" value="RNA_pol_sigma70_r2"/>
</dbReference>
<dbReference type="SUPFAM" id="SSF88659">
    <property type="entry name" value="Sigma3 and sigma4 domains of RNA polymerase sigma factors"/>
    <property type="match status" value="1"/>
</dbReference>
<dbReference type="GO" id="GO:0003677">
    <property type="term" value="F:DNA binding"/>
    <property type="evidence" value="ECO:0007669"/>
    <property type="project" value="InterPro"/>
</dbReference>
<comment type="caution">
    <text evidence="7">The sequence shown here is derived from an EMBL/GenBank/DDBJ whole genome shotgun (WGS) entry which is preliminary data.</text>
</comment>
<name>A0A7W8N5B9_9BACT</name>
<comment type="similarity">
    <text evidence="1">Belongs to the sigma-70 factor family. ECF subfamily.</text>
</comment>
<accession>A0A7W8N5B9</accession>
<dbReference type="NCBIfam" id="TIGR02937">
    <property type="entry name" value="sigma70-ECF"/>
    <property type="match status" value="1"/>
</dbReference>
<dbReference type="InterPro" id="IPR036388">
    <property type="entry name" value="WH-like_DNA-bd_sf"/>
</dbReference>
<keyword evidence="3" id="KW-0731">Sigma factor</keyword>
<feature type="domain" description="RNA polymerase sigma-70 region 2" evidence="5">
    <location>
        <begin position="56"/>
        <end position="122"/>
    </location>
</feature>
<dbReference type="AlphaFoldDB" id="A0A7W8N5B9"/>
<dbReference type="Pfam" id="PF04542">
    <property type="entry name" value="Sigma70_r2"/>
    <property type="match status" value="1"/>
</dbReference>
<evidence type="ECO:0000256" key="4">
    <source>
        <dbReference type="ARBA" id="ARBA00023163"/>
    </source>
</evidence>
<dbReference type="InterPro" id="IPR039425">
    <property type="entry name" value="RNA_pol_sigma-70-like"/>
</dbReference>
<protein>
    <submittedName>
        <fullName evidence="7">RNA polymerase sigma-70 factor (ECF subfamily)</fullName>
    </submittedName>
</protein>
<dbReference type="GO" id="GO:0016987">
    <property type="term" value="F:sigma factor activity"/>
    <property type="evidence" value="ECO:0007669"/>
    <property type="project" value="UniProtKB-KW"/>
</dbReference>
<proteinExistence type="inferred from homology"/>
<dbReference type="InterPro" id="IPR013325">
    <property type="entry name" value="RNA_pol_sigma_r2"/>
</dbReference>
<dbReference type="Gene3D" id="1.10.1740.10">
    <property type="match status" value="1"/>
</dbReference>
<dbReference type="SUPFAM" id="SSF88946">
    <property type="entry name" value="Sigma2 domain of RNA polymerase sigma factors"/>
    <property type="match status" value="1"/>
</dbReference>
<organism evidence="7 8">
    <name type="scientific">Tunturiibacter lichenicola</name>
    <dbReference type="NCBI Taxonomy" id="2051959"/>
    <lineage>
        <taxon>Bacteria</taxon>
        <taxon>Pseudomonadati</taxon>
        <taxon>Acidobacteriota</taxon>
        <taxon>Terriglobia</taxon>
        <taxon>Terriglobales</taxon>
        <taxon>Acidobacteriaceae</taxon>
        <taxon>Tunturiibacter</taxon>
    </lineage>
</organism>
<evidence type="ECO:0000256" key="3">
    <source>
        <dbReference type="ARBA" id="ARBA00023082"/>
    </source>
</evidence>
<dbReference type="InterPro" id="IPR014284">
    <property type="entry name" value="RNA_pol_sigma-70_dom"/>
</dbReference>
<feature type="domain" description="RNA polymerase sigma factor 70 region 4 type 2" evidence="6">
    <location>
        <begin position="160"/>
        <end position="211"/>
    </location>
</feature>
<evidence type="ECO:0000259" key="6">
    <source>
        <dbReference type="Pfam" id="PF08281"/>
    </source>
</evidence>
<evidence type="ECO:0000256" key="2">
    <source>
        <dbReference type="ARBA" id="ARBA00023015"/>
    </source>
</evidence>
<dbReference type="GO" id="GO:0006352">
    <property type="term" value="P:DNA-templated transcription initiation"/>
    <property type="evidence" value="ECO:0007669"/>
    <property type="project" value="InterPro"/>
</dbReference>